<proteinExistence type="predicted"/>
<dbReference type="VEuPathDB" id="FungiDB:AeMF1_019296"/>
<name>A0A6G0W2H7_9STRA</name>
<reference evidence="2 3" key="1">
    <citation type="submission" date="2019-07" db="EMBL/GenBank/DDBJ databases">
        <title>Genomics analysis of Aphanomyces spp. identifies a new class of oomycete effector associated with host adaptation.</title>
        <authorList>
            <person name="Gaulin E."/>
        </authorList>
    </citation>
    <scope>NUCLEOTIDE SEQUENCE [LARGE SCALE GENOMIC DNA]</scope>
    <source>
        <strain evidence="2 3">ATCC 201684</strain>
    </source>
</reference>
<comment type="caution">
    <text evidence="2">The sequence shown here is derived from an EMBL/GenBank/DDBJ whole genome shotgun (WGS) entry which is preliminary data.</text>
</comment>
<accession>A0A6G0W2H7</accession>
<sequence>MSTQVADLESRWKSAEAGWLQEKSYLNEKLQQQSTLVLEANRIARSQDATMIRAKQETDLLNSDLRRVQLEALTRTTELEDCKKDQDRLRKEQVLLQRQLEEMSANYDR</sequence>
<keyword evidence="3" id="KW-1185">Reference proteome</keyword>
<keyword evidence="1" id="KW-0175">Coiled coil</keyword>
<dbReference type="EMBL" id="VJMJ01000550">
    <property type="protein sequence ID" value="KAF0721018.1"/>
    <property type="molecule type" value="Genomic_DNA"/>
</dbReference>
<evidence type="ECO:0000256" key="1">
    <source>
        <dbReference type="SAM" id="Coils"/>
    </source>
</evidence>
<evidence type="ECO:0000313" key="2">
    <source>
        <dbReference type="EMBL" id="KAF0721018.1"/>
    </source>
</evidence>
<feature type="non-terminal residue" evidence="2">
    <location>
        <position position="109"/>
    </location>
</feature>
<gene>
    <name evidence="2" type="ORF">Ae201684_019242</name>
</gene>
<protein>
    <submittedName>
        <fullName evidence="2">Uncharacterized protein</fullName>
    </submittedName>
</protein>
<organism evidence="2 3">
    <name type="scientific">Aphanomyces euteiches</name>
    <dbReference type="NCBI Taxonomy" id="100861"/>
    <lineage>
        <taxon>Eukaryota</taxon>
        <taxon>Sar</taxon>
        <taxon>Stramenopiles</taxon>
        <taxon>Oomycota</taxon>
        <taxon>Saprolegniomycetes</taxon>
        <taxon>Saprolegniales</taxon>
        <taxon>Verrucalvaceae</taxon>
        <taxon>Aphanomyces</taxon>
    </lineage>
</organism>
<dbReference type="AlphaFoldDB" id="A0A6G0W2H7"/>
<evidence type="ECO:0000313" key="3">
    <source>
        <dbReference type="Proteomes" id="UP000481153"/>
    </source>
</evidence>
<dbReference type="Proteomes" id="UP000481153">
    <property type="component" value="Unassembled WGS sequence"/>
</dbReference>
<feature type="coiled-coil region" evidence="1">
    <location>
        <begin position="79"/>
        <end position="106"/>
    </location>
</feature>